<dbReference type="Proteomes" id="UP001497482">
    <property type="component" value="Chromosome 16"/>
</dbReference>
<evidence type="ECO:0000313" key="4">
    <source>
        <dbReference type="Proteomes" id="UP001497482"/>
    </source>
</evidence>
<evidence type="ECO:0000256" key="2">
    <source>
        <dbReference type="SAM" id="MobiDB-lite"/>
    </source>
</evidence>
<dbReference type="PANTHER" id="PTHR31402">
    <property type="entry name" value="UPF0711 PROTEIN C18ORF21"/>
    <property type="match status" value="1"/>
</dbReference>
<gene>
    <name evidence="3" type="ORF">KC01_LOCUS14894</name>
</gene>
<reference evidence="3 4" key="1">
    <citation type="submission" date="2024-04" db="EMBL/GenBank/DDBJ databases">
        <authorList>
            <person name="Waldvogel A.-M."/>
            <person name="Schoenle A."/>
        </authorList>
    </citation>
    <scope>NUCLEOTIDE SEQUENCE [LARGE SCALE GENOMIC DNA]</scope>
</reference>
<dbReference type="AlphaFoldDB" id="A0AAV2K8X3"/>
<feature type="compositionally biased region" description="Polar residues" evidence="2">
    <location>
        <begin position="167"/>
        <end position="176"/>
    </location>
</feature>
<sequence>MVQQILPFLFCLITYSPCPVLHYSNSLTDRLTASLLNMKTPLDQSATNFLMEASLLYKDTCPELSRHLLQGSVQDMDTTKLSPSVCGFCYQWLQPGNHTVRVRPKQRPSARVQRVLQRQAQGKPLTLVQNDLLQQFYKTSSSLMATCHTCNRTSRHKGMGREFIMTLSRTPSTPGSSGKHKTPQTGRRSSTTTPKTGGKDRTPVNTPRASISSTTPSSGSTSSKSPAMKGKNWAVQCLSKILLREENPGKKKGGLKDFLSSL</sequence>
<dbReference type="EMBL" id="OZ035838">
    <property type="protein sequence ID" value="CAL1584572.1"/>
    <property type="molecule type" value="Genomic_DNA"/>
</dbReference>
<evidence type="ECO:0000256" key="1">
    <source>
        <dbReference type="ARBA" id="ARBA00006160"/>
    </source>
</evidence>
<dbReference type="PANTHER" id="PTHR31402:SF2">
    <property type="entry name" value="UPF0711 PROTEIN C18ORF21"/>
    <property type="match status" value="1"/>
</dbReference>
<dbReference type="Pfam" id="PF15719">
    <property type="entry name" value="Rmp24-like"/>
    <property type="match status" value="1"/>
</dbReference>
<name>A0AAV2K8X3_KNICA</name>
<feature type="compositionally biased region" description="Low complexity" evidence="2">
    <location>
        <begin position="210"/>
        <end position="225"/>
    </location>
</feature>
<feature type="compositionally biased region" description="Polar residues" evidence="2">
    <location>
        <begin position="183"/>
        <end position="195"/>
    </location>
</feature>
<comment type="similarity">
    <text evidence="1">Belongs to the UPF0711 family.</text>
</comment>
<feature type="region of interest" description="Disordered" evidence="2">
    <location>
        <begin position="167"/>
        <end position="231"/>
    </location>
</feature>
<dbReference type="InterPro" id="IPR029779">
    <property type="entry name" value="Rmp24-like"/>
</dbReference>
<protein>
    <submittedName>
        <fullName evidence="3">Uncharacterized protein</fullName>
    </submittedName>
</protein>
<evidence type="ECO:0000313" key="3">
    <source>
        <dbReference type="EMBL" id="CAL1584572.1"/>
    </source>
</evidence>
<proteinExistence type="inferred from homology"/>
<accession>A0AAV2K8X3</accession>
<keyword evidence="4" id="KW-1185">Reference proteome</keyword>
<organism evidence="3 4">
    <name type="scientific">Knipowitschia caucasica</name>
    <name type="common">Caucasian dwarf goby</name>
    <name type="synonym">Pomatoschistus caucasicus</name>
    <dbReference type="NCBI Taxonomy" id="637954"/>
    <lineage>
        <taxon>Eukaryota</taxon>
        <taxon>Metazoa</taxon>
        <taxon>Chordata</taxon>
        <taxon>Craniata</taxon>
        <taxon>Vertebrata</taxon>
        <taxon>Euteleostomi</taxon>
        <taxon>Actinopterygii</taxon>
        <taxon>Neopterygii</taxon>
        <taxon>Teleostei</taxon>
        <taxon>Neoteleostei</taxon>
        <taxon>Acanthomorphata</taxon>
        <taxon>Gobiaria</taxon>
        <taxon>Gobiiformes</taxon>
        <taxon>Gobioidei</taxon>
        <taxon>Gobiidae</taxon>
        <taxon>Gobiinae</taxon>
        <taxon>Knipowitschia</taxon>
    </lineage>
</organism>